<accession>A0AAV5VED1</accession>
<feature type="non-terminal residue" evidence="1">
    <location>
        <position position="1"/>
    </location>
</feature>
<dbReference type="AlphaFoldDB" id="A0AAV5VED1"/>
<proteinExistence type="predicted"/>
<dbReference type="EMBL" id="BTSY01000002">
    <property type="protein sequence ID" value="GMT16573.1"/>
    <property type="molecule type" value="Genomic_DNA"/>
</dbReference>
<protein>
    <submittedName>
        <fullName evidence="1">Uncharacterized protein</fullName>
    </submittedName>
</protein>
<dbReference type="Proteomes" id="UP001432322">
    <property type="component" value="Unassembled WGS sequence"/>
</dbReference>
<sequence length="91" mass="10629">SRTFASFRQCLDYLMVLRVVGRLANRIVPLSQTAAEMQYPHAEKSEANLHSTACNQEKRREWVKKLKTFVFQSHHMQNIDLIVPKIRARSC</sequence>
<evidence type="ECO:0000313" key="1">
    <source>
        <dbReference type="EMBL" id="GMT16573.1"/>
    </source>
</evidence>
<reference evidence="1" key="1">
    <citation type="submission" date="2023-10" db="EMBL/GenBank/DDBJ databases">
        <title>Genome assembly of Pristionchus species.</title>
        <authorList>
            <person name="Yoshida K."/>
            <person name="Sommer R.J."/>
        </authorList>
    </citation>
    <scope>NUCLEOTIDE SEQUENCE</scope>
    <source>
        <strain evidence="1">RS5133</strain>
    </source>
</reference>
<comment type="caution">
    <text evidence="1">The sequence shown here is derived from an EMBL/GenBank/DDBJ whole genome shotgun (WGS) entry which is preliminary data.</text>
</comment>
<keyword evidence="2" id="KW-1185">Reference proteome</keyword>
<evidence type="ECO:0000313" key="2">
    <source>
        <dbReference type="Proteomes" id="UP001432322"/>
    </source>
</evidence>
<organism evidence="1 2">
    <name type="scientific">Pristionchus fissidentatus</name>
    <dbReference type="NCBI Taxonomy" id="1538716"/>
    <lineage>
        <taxon>Eukaryota</taxon>
        <taxon>Metazoa</taxon>
        <taxon>Ecdysozoa</taxon>
        <taxon>Nematoda</taxon>
        <taxon>Chromadorea</taxon>
        <taxon>Rhabditida</taxon>
        <taxon>Rhabditina</taxon>
        <taxon>Diplogasteromorpha</taxon>
        <taxon>Diplogasteroidea</taxon>
        <taxon>Neodiplogasteridae</taxon>
        <taxon>Pristionchus</taxon>
    </lineage>
</organism>
<gene>
    <name evidence="1" type="ORF">PFISCL1PPCAC_7870</name>
</gene>
<name>A0AAV5VED1_9BILA</name>